<protein>
    <submittedName>
        <fullName evidence="1">Uncharacterized protein</fullName>
    </submittedName>
</protein>
<reference evidence="1" key="2">
    <citation type="journal article" date="2015" name="Fish Shellfish Immunol.">
        <title>Early steps in the European eel (Anguilla anguilla)-Vibrio vulnificus interaction in the gills: Role of the RtxA13 toxin.</title>
        <authorList>
            <person name="Callol A."/>
            <person name="Pajuelo D."/>
            <person name="Ebbesson L."/>
            <person name="Teles M."/>
            <person name="MacKenzie S."/>
            <person name="Amaro C."/>
        </authorList>
    </citation>
    <scope>NUCLEOTIDE SEQUENCE</scope>
</reference>
<accession>A0A0E9R7N3</accession>
<reference evidence="1" key="1">
    <citation type="submission" date="2014-11" db="EMBL/GenBank/DDBJ databases">
        <authorList>
            <person name="Amaro Gonzalez C."/>
        </authorList>
    </citation>
    <scope>NUCLEOTIDE SEQUENCE</scope>
</reference>
<proteinExistence type="predicted"/>
<name>A0A0E9R7N3_ANGAN</name>
<dbReference type="AlphaFoldDB" id="A0A0E9R7N3"/>
<sequence>MNHCIYIALFRSKVLYSDEWELPLTPRPMCSTHLGDARQPFCARTLTTH</sequence>
<organism evidence="1">
    <name type="scientific">Anguilla anguilla</name>
    <name type="common">European freshwater eel</name>
    <name type="synonym">Muraena anguilla</name>
    <dbReference type="NCBI Taxonomy" id="7936"/>
    <lineage>
        <taxon>Eukaryota</taxon>
        <taxon>Metazoa</taxon>
        <taxon>Chordata</taxon>
        <taxon>Craniata</taxon>
        <taxon>Vertebrata</taxon>
        <taxon>Euteleostomi</taxon>
        <taxon>Actinopterygii</taxon>
        <taxon>Neopterygii</taxon>
        <taxon>Teleostei</taxon>
        <taxon>Anguilliformes</taxon>
        <taxon>Anguillidae</taxon>
        <taxon>Anguilla</taxon>
    </lineage>
</organism>
<evidence type="ECO:0000313" key="1">
    <source>
        <dbReference type="EMBL" id="JAH25176.1"/>
    </source>
</evidence>
<dbReference type="EMBL" id="GBXM01083401">
    <property type="protein sequence ID" value="JAH25176.1"/>
    <property type="molecule type" value="Transcribed_RNA"/>
</dbReference>